<keyword evidence="1" id="KW-0175">Coiled coil</keyword>
<feature type="coiled-coil region" evidence="1">
    <location>
        <begin position="54"/>
        <end position="141"/>
    </location>
</feature>
<dbReference type="KEGG" id="tva:5466111"/>
<feature type="coiled-coil region" evidence="1">
    <location>
        <begin position="241"/>
        <end position="275"/>
    </location>
</feature>
<feature type="region of interest" description="Disordered" evidence="2">
    <location>
        <begin position="1"/>
        <end position="36"/>
    </location>
</feature>
<feature type="compositionally biased region" description="Polar residues" evidence="2">
    <location>
        <begin position="18"/>
        <end position="29"/>
    </location>
</feature>
<gene>
    <name evidence="3" type="ORF">TVAG_239460</name>
</gene>
<keyword evidence="4" id="KW-1185">Reference proteome</keyword>
<organism evidence="3 4">
    <name type="scientific">Trichomonas vaginalis (strain ATCC PRA-98 / G3)</name>
    <dbReference type="NCBI Taxonomy" id="412133"/>
    <lineage>
        <taxon>Eukaryota</taxon>
        <taxon>Metamonada</taxon>
        <taxon>Parabasalia</taxon>
        <taxon>Trichomonadida</taxon>
        <taxon>Trichomonadidae</taxon>
        <taxon>Trichomonas</taxon>
    </lineage>
</organism>
<feature type="coiled-coil region" evidence="1">
    <location>
        <begin position="407"/>
        <end position="448"/>
    </location>
</feature>
<evidence type="ECO:0000256" key="2">
    <source>
        <dbReference type="SAM" id="MobiDB-lite"/>
    </source>
</evidence>
<evidence type="ECO:0000313" key="3">
    <source>
        <dbReference type="EMBL" id="EAY20571.1"/>
    </source>
</evidence>
<feature type="coiled-coil region" evidence="1">
    <location>
        <begin position="648"/>
        <end position="816"/>
    </location>
</feature>
<dbReference type="VEuPathDB" id="TrichDB:TVAGG3_0965870"/>
<dbReference type="Gene3D" id="1.10.287.1490">
    <property type="match status" value="1"/>
</dbReference>
<dbReference type="OMA" id="PANIMQY"/>
<evidence type="ECO:0000256" key="1">
    <source>
        <dbReference type="SAM" id="Coils"/>
    </source>
</evidence>
<sequence>MQRSPPVSKRAAVKKTPPKQTRSNNSTPDSLKPIKNREFTGIVAPRSDGYEVLIDEMRITQAKMIKQIESLNKENRKLKLELDCSQNQIQENKEEHNNEQNTLKNNILDMKNKLRRATEDIAVLTAENKQLEEQVELYRLSSLKQQSIIDELNSQLSSPQVIDKPQRFADTKIHLLQEKNKKLLSTVISLRKQQQISNVELSTQKSANRELTQQLTDALTNEDEDQDTIVHIEDMSSYPEVKKLVEMNARKAKRIESLKSEINFMKQTILEQSEKEKTLIDFIESSNTENQKKLTEMNQRLSDFQNSKISQVTDDSQNTELRKSLDEMKSQLTELRKKSLIEEQQKSQLKTELEKVQSENSDLKEKLKFSSDTSFDSNYSMDPIFEQELQQKTKEISQMKVAINSLTSMLSENEQNLQSQISEKENELQIAQQNIKRCQDELNSMKAIQEEQGKSFNRIKENVQVLLDDVQTSFSFASLKVTDDMDSLKDVSKFICTNYNRSKDMVSQLQKENEDLKKELKQSNLKNKELSLTLNDLRSSTEMKLQNTMSQQQMNEERMKEELQKSQNQISTINEMFKQKSIEYEKDLATSHLTIDQFEEEKVNMKTKIDDLLDQLSAFQSRQTDFTSSINSLETTYKNKEKSLSDTISQLNDDKSKLKLKEEQLTNRVNSMESAMLDLRNENKKIENKKQKLIVENNELKTALEEFTNENKTTLAEKDQKYYKLKETNSEMENQIKELKKEVKEQRKQFEDLKNQSTLSLQTKAEKINKLRLKLKQLQEAFVNLTKEKDQKERENVELQLQITGQSDTVRRAEEQSQKMTAAKEAGDYVFKSLTKKYQDLQKEYADHLQFVEKSKEDIEEMKKVVDDKEKERSDAVDQMNSTISKLENLQNEKNDIEKENSQLSSDLETANKNNTNLQIERKQNLEKIKELTDNNQELKSQISVLQKQNHELSQNTVLLSVYEKLKNDKDELQKSFNFINDELHTTKSCYEMEDKEYTDYKDQMTKKVASLTSTIEDLNKEIAKIKDENDRAAQQDTQTINKLQDQVDSLRGKLETQTAEYSKIDEETKEIRKKSRESVDNIKAKNNELTQAIENKGKLIDELKNKIKELEDDKKDIMSNYDNLNAQKIEVEKQLNTTQSTQQEKFDDFTRKLSSYKQKIKEMEADKATSERIIRENGLRIDELKSQLRNSVPKDDYNKLQKKIDLLKKEKLLESTVLQKTAFANEVNAEKLKDKFTRKEKDYQDQIEQLKQDRDKKAEAAKNLASQVKSLNQELVKATENKVPMCPKAEKDAISMELKAKVEELALSETKLKNKDQIIQMKEKEIEELNKNIEKLKDQIEEIKSNDDQIQELNESISNLAADNKSKDNEIASLTTTIRSMNEKLLSKTKDLEQMKSDMNNKNPKVIQLDNINKIAKDLLNIINSPQFAKQQALQRLSTLQDSISTIFTILGLPSSNIMPPARALSHQQGPIFYIPGDKSLETKEERKIAELIIREFPELGKEVTDSDSLDRQLRMIHASVNNLKLLLEDRERRIRDMSAIVQSQHNAVIQISKDPEATNLVSQSIMNSSVAKDLDDF</sequence>
<evidence type="ECO:0000313" key="4">
    <source>
        <dbReference type="Proteomes" id="UP000001542"/>
    </source>
</evidence>
<feature type="coiled-coil region" evidence="1">
    <location>
        <begin position="318"/>
        <end position="373"/>
    </location>
</feature>
<protein>
    <submittedName>
        <fullName evidence="3">Viral A-type inclusion protein, putative</fullName>
    </submittedName>
</protein>
<proteinExistence type="predicted"/>
<dbReference type="PANTHER" id="PTHR23159">
    <property type="entry name" value="CENTROSOMAL PROTEIN 2"/>
    <property type="match status" value="1"/>
</dbReference>
<accession>A2DGH5</accession>
<dbReference type="OrthoDB" id="2018427at2759"/>
<dbReference type="Proteomes" id="UP000001542">
    <property type="component" value="Unassembled WGS sequence"/>
</dbReference>
<feature type="coiled-coil region" evidence="1">
    <location>
        <begin position="1313"/>
        <end position="1403"/>
    </location>
</feature>
<feature type="coiled-coil region" evidence="1">
    <location>
        <begin position="1230"/>
        <end position="1282"/>
    </location>
</feature>
<name>A2DGH5_TRIV3</name>
<dbReference type="RefSeq" id="XP_001581557.1">
    <property type="nucleotide sequence ID" value="XM_001581507.1"/>
</dbReference>
<feature type="coiled-coil region" evidence="1">
    <location>
        <begin position="499"/>
        <end position="615"/>
    </location>
</feature>
<feature type="coiled-coil region" evidence="1">
    <location>
        <begin position="852"/>
        <end position="1174"/>
    </location>
</feature>
<dbReference type="InParanoid" id="A2DGH5"/>
<dbReference type="EMBL" id="DS113197">
    <property type="protein sequence ID" value="EAY20571.1"/>
    <property type="molecule type" value="Genomic_DNA"/>
</dbReference>
<dbReference type="SMR" id="A2DGH5"/>
<dbReference type="PANTHER" id="PTHR23159:SF60">
    <property type="entry name" value="SPINDLE ASSEMBLY ABNORMAL PROTEIN 4"/>
    <property type="match status" value="1"/>
</dbReference>
<reference evidence="3" key="1">
    <citation type="submission" date="2006-10" db="EMBL/GenBank/DDBJ databases">
        <authorList>
            <person name="Amadeo P."/>
            <person name="Zhao Q."/>
            <person name="Wortman J."/>
            <person name="Fraser-Liggett C."/>
            <person name="Carlton J."/>
        </authorList>
    </citation>
    <scope>NUCLEOTIDE SEQUENCE</scope>
    <source>
        <strain evidence="3">G3</strain>
    </source>
</reference>
<dbReference type="VEuPathDB" id="TrichDB:TVAG_239460"/>
<dbReference type="Gene3D" id="1.20.5.1700">
    <property type="match status" value="1"/>
</dbReference>
<reference evidence="3" key="2">
    <citation type="journal article" date="2007" name="Science">
        <title>Draft genome sequence of the sexually transmitted pathogen Trichomonas vaginalis.</title>
        <authorList>
            <person name="Carlton J.M."/>
            <person name="Hirt R.P."/>
            <person name="Silva J.C."/>
            <person name="Delcher A.L."/>
            <person name="Schatz M."/>
            <person name="Zhao Q."/>
            <person name="Wortman J.R."/>
            <person name="Bidwell S.L."/>
            <person name="Alsmark U.C.M."/>
            <person name="Besteiro S."/>
            <person name="Sicheritz-Ponten T."/>
            <person name="Noel C.J."/>
            <person name="Dacks J.B."/>
            <person name="Foster P.G."/>
            <person name="Simillion C."/>
            <person name="Van de Peer Y."/>
            <person name="Miranda-Saavedra D."/>
            <person name="Barton G.J."/>
            <person name="Westrop G.D."/>
            <person name="Mueller S."/>
            <person name="Dessi D."/>
            <person name="Fiori P.L."/>
            <person name="Ren Q."/>
            <person name="Paulsen I."/>
            <person name="Zhang H."/>
            <person name="Bastida-Corcuera F.D."/>
            <person name="Simoes-Barbosa A."/>
            <person name="Brown M.T."/>
            <person name="Hayes R.D."/>
            <person name="Mukherjee M."/>
            <person name="Okumura C.Y."/>
            <person name="Schneider R."/>
            <person name="Smith A.J."/>
            <person name="Vanacova S."/>
            <person name="Villalvazo M."/>
            <person name="Haas B.J."/>
            <person name="Pertea M."/>
            <person name="Feldblyum T.V."/>
            <person name="Utterback T.R."/>
            <person name="Shu C.L."/>
            <person name="Osoegawa K."/>
            <person name="de Jong P.J."/>
            <person name="Hrdy I."/>
            <person name="Horvathova L."/>
            <person name="Zubacova Z."/>
            <person name="Dolezal P."/>
            <person name="Malik S.B."/>
            <person name="Logsdon J.M. Jr."/>
            <person name="Henze K."/>
            <person name="Gupta A."/>
            <person name="Wang C.C."/>
            <person name="Dunne R.L."/>
            <person name="Upcroft J.A."/>
            <person name="Upcroft P."/>
            <person name="White O."/>
            <person name="Salzberg S.L."/>
            <person name="Tang P."/>
            <person name="Chiu C.-H."/>
            <person name="Lee Y.-S."/>
            <person name="Embley T.M."/>
            <person name="Coombs G.H."/>
            <person name="Mottram J.C."/>
            <person name="Tachezy J."/>
            <person name="Fraser-Liggett C.M."/>
            <person name="Johnson P.J."/>
        </authorList>
    </citation>
    <scope>NUCLEOTIDE SEQUENCE [LARGE SCALE GENOMIC DNA]</scope>
    <source>
        <strain evidence="3">G3</strain>
    </source>
</reference>